<evidence type="ECO:0000256" key="1">
    <source>
        <dbReference type="SAM" id="SignalP"/>
    </source>
</evidence>
<dbReference type="RefSeq" id="WP_142081502.1">
    <property type="nucleotide sequence ID" value="NZ_VFPT01000001.1"/>
</dbReference>
<comment type="caution">
    <text evidence="2">The sequence shown here is derived from an EMBL/GenBank/DDBJ whole genome shotgun (WGS) entry which is preliminary data.</text>
</comment>
<feature type="signal peptide" evidence="1">
    <location>
        <begin position="1"/>
        <end position="21"/>
    </location>
</feature>
<dbReference type="OrthoDB" id="9810895at2"/>
<reference evidence="2 3" key="1">
    <citation type="submission" date="2019-06" db="EMBL/GenBank/DDBJ databases">
        <title>Genomic Encyclopedia of Archaeal and Bacterial Type Strains, Phase II (KMG-II): from individual species to whole genera.</title>
        <authorList>
            <person name="Goeker M."/>
        </authorList>
    </citation>
    <scope>NUCLEOTIDE SEQUENCE [LARGE SCALE GENOMIC DNA]</scope>
    <source>
        <strain evidence="2 3">DSM 18423</strain>
    </source>
</reference>
<keyword evidence="3" id="KW-1185">Reference proteome</keyword>
<protein>
    <recommendedName>
        <fullName evidence="4">YpeB-like protein with protease inhibitory function</fullName>
    </recommendedName>
</protein>
<accession>A0A543KEL8</accession>
<sequence>MRKSCSALALILATCAPPLSAQTLQCGARDTVLDMLTAQDQTRRAIGLAGRAVMEVFAANDSARWTITVTMPDGRMCLLANGVAFDALDEVLPMRGTAL</sequence>
<dbReference type="Proteomes" id="UP000320582">
    <property type="component" value="Unassembled WGS sequence"/>
</dbReference>
<dbReference type="AlphaFoldDB" id="A0A543KEL8"/>
<organism evidence="2 3">
    <name type="scientific">Roseinatronobacter monicus</name>
    <dbReference type="NCBI Taxonomy" id="393481"/>
    <lineage>
        <taxon>Bacteria</taxon>
        <taxon>Pseudomonadati</taxon>
        <taxon>Pseudomonadota</taxon>
        <taxon>Alphaproteobacteria</taxon>
        <taxon>Rhodobacterales</taxon>
        <taxon>Paracoccaceae</taxon>
        <taxon>Roseinatronobacter</taxon>
    </lineage>
</organism>
<feature type="chain" id="PRO_5022149780" description="YpeB-like protein with protease inhibitory function" evidence="1">
    <location>
        <begin position="22"/>
        <end position="99"/>
    </location>
</feature>
<evidence type="ECO:0000313" key="2">
    <source>
        <dbReference type="EMBL" id="TQM93528.1"/>
    </source>
</evidence>
<dbReference type="EMBL" id="VFPT01000001">
    <property type="protein sequence ID" value="TQM93528.1"/>
    <property type="molecule type" value="Genomic_DNA"/>
</dbReference>
<evidence type="ECO:0000313" key="3">
    <source>
        <dbReference type="Proteomes" id="UP000320582"/>
    </source>
</evidence>
<evidence type="ECO:0008006" key="4">
    <source>
        <dbReference type="Google" id="ProtNLM"/>
    </source>
</evidence>
<gene>
    <name evidence="2" type="ORF">BD293_2165</name>
</gene>
<proteinExistence type="predicted"/>
<keyword evidence="1" id="KW-0732">Signal</keyword>
<name>A0A543KEL8_9RHOB</name>